<sequence length="119" mass="13422">MELQDYGKQTTSDNIADTMGLQAIFKAYERSEKEGSTPDTTLPGMEDFSNNQLFFLSFANLWCEATDPKQIIEFAKTDEHSIGRLRIIGSVTNSEDFAKAFNCPANSPMNPEKKCNIWK</sequence>
<comment type="caution">
    <text evidence="4">The sequence shown here is derived from an EMBL/GenBank/DDBJ whole genome shotgun (WGS) entry which is preliminary data.</text>
</comment>
<dbReference type="Gene3D" id="3.40.390.10">
    <property type="entry name" value="Collagenase (Catalytic Domain)"/>
    <property type="match status" value="1"/>
</dbReference>
<evidence type="ECO:0000256" key="1">
    <source>
        <dbReference type="ARBA" id="ARBA00007357"/>
    </source>
</evidence>
<evidence type="ECO:0000313" key="4">
    <source>
        <dbReference type="EMBL" id="KAL0119638.1"/>
    </source>
</evidence>
<dbReference type="InterPro" id="IPR024079">
    <property type="entry name" value="MetalloPept_cat_dom_sf"/>
</dbReference>
<evidence type="ECO:0000313" key="3">
    <source>
        <dbReference type="EMBL" id="KAL0099289.1"/>
    </source>
</evidence>
<accession>A0AAW2FV25</accession>
<dbReference type="SUPFAM" id="SSF55486">
    <property type="entry name" value="Metalloproteases ('zincins'), catalytic domain"/>
    <property type="match status" value="1"/>
</dbReference>
<dbReference type="AlphaFoldDB" id="A0AAW2FV25"/>
<protein>
    <recommendedName>
        <fullName evidence="2">Peptidase M13 C-terminal domain-containing protein</fullName>
    </recommendedName>
</protein>
<evidence type="ECO:0000259" key="2">
    <source>
        <dbReference type="Pfam" id="PF01431"/>
    </source>
</evidence>
<dbReference type="EMBL" id="JADYXP020000007">
    <property type="protein sequence ID" value="KAL0119638.1"/>
    <property type="molecule type" value="Genomic_DNA"/>
</dbReference>
<keyword evidence="5" id="KW-1185">Reference proteome</keyword>
<dbReference type="PANTHER" id="PTHR11733:SF167">
    <property type="entry name" value="FI17812P1-RELATED"/>
    <property type="match status" value="1"/>
</dbReference>
<name>A0AAW2FV25_9HYME</name>
<dbReference type="EMBL" id="JADYXP020000028">
    <property type="protein sequence ID" value="KAL0099289.1"/>
    <property type="molecule type" value="Genomic_DNA"/>
</dbReference>
<dbReference type="Pfam" id="PF01431">
    <property type="entry name" value="Peptidase_M13"/>
    <property type="match status" value="1"/>
</dbReference>
<organism evidence="4 5">
    <name type="scientific">Cardiocondyla obscurior</name>
    <dbReference type="NCBI Taxonomy" id="286306"/>
    <lineage>
        <taxon>Eukaryota</taxon>
        <taxon>Metazoa</taxon>
        <taxon>Ecdysozoa</taxon>
        <taxon>Arthropoda</taxon>
        <taxon>Hexapoda</taxon>
        <taxon>Insecta</taxon>
        <taxon>Pterygota</taxon>
        <taxon>Neoptera</taxon>
        <taxon>Endopterygota</taxon>
        <taxon>Hymenoptera</taxon>
        <taxon>Apocrita</taxon>
        <taxon>Aculeata</taxon>
        <taxon>Formicoidea</taxon>
        <taxon>Formicidae</taxon>
        <taxon>Myrmicinae</taxon>
        <taxon>Cardiocondyla</taxon>
    </lineage>
</organism>
<reference evidence="4 5" key="1">
    <citation type="submission" date="2023-03" db="EMBL/GenBank/DDBJ databases">
        <title>High recombination rates correlate with genetic variation in Cardiocondyla obscurior ants.</title>
        <authorList>
            <person name="Errbii M."/>
        </authorList>
    </citation>
    <scope>NUCLEOTIDE SEQUENCE [LARGE SCALE GENOMIC DNA]</scope>
    <source>
        <strain evidence="4">Alpha-2009</strain>
        <tissue evidence="4">Whole body</tissue>
    </source>
</reference>
<dbReference type="PANTHER" id="PTHR11733">
    <property type="entry name" value="ZINC METALLOPROTEASE FAMILY M13 NEPRILYSIN-RELATED"/>
    <property type="match status" value="1"/>
</dbReference>
<dbReference type="Proteomes" id="UP001430953">
    <property type="component" value="Unassembled WGS sequence"/>
</dbReference>
<dbReference type="PROSITE" id="PS51885">
    <property type="entry name" value="NEPRILYSIN"/>
    <property type="match status" value="1"/>
</dbReference>
<proteinExistence type="inferred from homology"/>
<dbReference type="GO" id="GO:0004222">
    <property type="term" value="F:metalloendopeptidase activity"/>
    <property type="evidence" value="ECO:0007669"/>
    <property type="project" value="InterPro"/>
</dbReference>
<dbReference type="GO" id="GO:0005886">
    <property type="term" value="C:plasma membrane"/>
    <property type="evidence" value="ECO:0007669"/>
    <property type="project" value="TreeGrafter"/>
</dbReference>
<gene>
    <name evidence="4" type="ORF">PUN28_007817</name>
    <name evidence="3" type="ORF">PUN28_020096</name>
</gene>
<dbReference type="InterPro" id="IPR018497">
    <property type="entry name" value="Peptidase_M13_C"/>
</dbReference>
<dbReference type="InterPro" id="IPR000718">
    <property type="entry name" value="Peptidase_M13"/>
</dbReference>
<evidence type="ECO:0000313" key="5">
    <source>
        <dbReference type="Proteomes" id="UP001430953"/>
    </source>
</evidence>
<feature type="domain" description="Peptidase M13 C-terminal" evidence="2">
    <location>
        <begin position="7"/>
        <end position="117"/>
    </location>
</feature>
<dbReference type="GO" id="GO:0016485">
    <property type="term" value="P:protein processing"/>
    <property type="evidence" value="ECO:0007669"/>
    <property type="project" value="TreeGrafter"/>
</dbReference>
<comment type="similarity">
    <text evidence="1">Belongs to the peptidase M13 family.</text>
</comment>